<organism evidence="1 2">
    <name type="scientific">Haematococcus lacustris</name>
    <name type="common">Green alga</name>
    <name type="synonym">Haematococcus pluvialis</name>
    <dbReference type="NCBI Taxonomy" id="44745"/>
    <lineage>
        <taxon>Eukaryota</taxon>
        <taxon>Viridiplantae</taxon>
        <taxon>Chlorophyta</taxon>
        <taxon>core chlorophytes</taxon>
        <taxon>Chlorophyceae</taxon>
        <taxon>CS clade</taxon>
        <taxon>Chlamydomonadales</taxon>
        <taxon>Haematococcaceae</taxon>
        <taxon>Haematococcus</taxon>
    </lineage>
</organism>
<proteinExistence type="predicted"/>
<sequence>MDLVSTRQTDPVHHQRVLAKTRQAVQIASAVKYNKAGEVTKAVLELHKALASNSICRTPAIVNVSKSDLAALYKLHITHTEQPPQFATLLQLQEMMGLSQQEAEEIENAVLRSPAAFSI</sequence>
<protein>
    <submittedName>
        <fullName evidence="1">Uncharacterized protein</fullName>
    </submittedName>
</protein>
<keyword evidence="2" id="KW-1185">Reference proteome</keyword>
<comment type="caution">
    <text evidence="1">The sequence shown here is derived from an EMBL/GenBank/DDBJ whole genome shotgun (WGS) entry which is preliminary data.</text>
</comment>
<dbReference type="Proteomes" id="UP000485058">
    <property type="component" value="Unassembled WGS sequence"/>
</dbReference>
<dbReference type="EMBL" id="BLLF01000001">
    <property type="protein sequence ID" value="GFH05543.1"/>
    <property type="molecule type" value="Genomic_DNA"/>
</dbReference>
<gene>
    <name evidence="1" type="ORF">HaLaN_00023</name>
</gene>
<name>A0A699Y687_HAELA</name>
<dbReference type="AlphaFoldDB" id="A0A699Y687"/>
<accession>A0A699Y687</accession>
<reference evidence="1 2" key="1">
    <citation type="submission" date="2020-02" db="EMBL/GenBank/DDBJ databases">
        <title>Draft genome sequence of Haematococcus lacustris strain NIES-144.</title>
        <authorList>
            <person name="Morimoto D."/>
            <person name="Nakagawa S."/>
            <person name="Yoshida T."/>
            <person name="Sawayama S."/>
        </authorList>
    </citation>
    <scope>NUCLEOTIDE SEQUENCE [LARGE SCALE GENOMIC DNA]</scope>
    <source>
        <strain evidence="1 2">NIES-144</strain>
    </source>
</reference>
<evidence type="ECO:0000313" key="2">
    <source>
        <dbReference type="Proteomes" id="UP000485058"/>
    </source>
</evidence>
<evidence type="ECO:0000313" key="1">
    <source>
        <dbReference type="EMBL" id="GFH05543.1"/>
    </source>
</evidence>